<proteinExistence type="predicted"/>
<dbReference type="InterPro" id="IPR021811">
    <property type="entry name" value="DUF3389"/>
</dbReference>
<name>A0A1C3EG75_9GAMM</name>
<dbReference type="Proteomes" id="UP000094936">
    <property type="component" value="Unassembled WGS sequence"/>
</dbReference>
<evidence type="ECO:0000313" key="1">
    <source>
        <dbReference type="EMBL" id="ODA32221.1"/>
    </source>
</evidence>
<gene>
    <name evidence="1" type="ORF">A8L45_13580</name>
</gene>
<reference evidence="1 2" key="1">
    <citation type="submission" date="2016-05" db="EMBL/GenBank/DDBJ databases">
        <title>Genomic Taxonomy of the Vibrionaceae.</title>
        <authorList>
            <person name="Gomez-Gil B."/>
            <person name="Enciso-Ibarra J."/>
        </authorList>
    </citation>
    <scope>NUCLEOTIDE SEQUENCE [LARGE SCALE GENOMIC DNA]</scope>
    <source>
        <strain evidence="1 2">CAIM 1920</strain>
    </source>
</reference>
<dbReference type="AlphaFoldDB" id="A0A1C3EG75"/>
<organism evidence="1 2">
    <name type="scientific">Veronia pacifica</name>
    <dbReference type="NCBI Taxonomy" id="1080227"/>
    <lineage>
        <taxon>Bacteria</taxon>
        <taxon>Pseudomonadati</taxon>
        <taxon>Pseudomonadota</taxon>
        <taxon>Gammaproteobacteria</taxon>
        <taxon>Vibrionales</taxon>
        <taxon>Vibrionaceae</taxon>
        <taxon>Veronia</taxon>
    </lineage>
</organism>
<protein>
    <submittedName>
        <fullName evidence="1">PTS sugar transporter subunit IIA</fullName>
    </submittedName>
</protein>
<accession>A0A1C3EG75</accession>
<sequence>MVVDIPGGKLIVTAHEVMVKLEQSRMTLRAQVDDISLLSGAKMLIANGGSVSWSLSLHNDEQLKAISDVCGIAIKS</sequence>
<keyword evidence="1" id="KW-0813">Transport</keyword>
<dbReference type="STRING" id="1080227.A8L45_13580"/>
<dbReference type="RefSeq" id="WP_068903169.1">
    <property type="nucleotide sequence ID" value="NZ_JBHUIF010000016.1"/>
</dbReference>
<dbReference type="Pfam" id="PF11869">
    <property type="entry name" value="DUF3389"/>
    <property type="match status" value="1"/>
</dbReference>
<comment type="caution">
    <text evidence="1">The sequence shown here is derived from an EMBL/GenBank/DDBJ whole genome shotgun (WGS) entry which is preliminary data.</text>
</comment>
<keyword evidence="1" id="KW-0762">Sugar transport</keyword>
<evidence type="ECO:0000313" key="2">
    <source>
        <dbReference type="Proteomes" id="UP000094936"/>
    </source>
</evidence>
<keyword evidence="2" id="KW-1185">Reference proteome</keyword>
<dbReference type="OrthoDB" id="6271555at2"/>
<dbReference type="EMBL" id="LYBM01000025">
    <property type="protein sequence ID" value="ODA32221.1"/>
    <property type="molecule type" value="Genomic_DNA"/>
</dbReference>